<feature type="transmembrane region" description="Helical" evidence="1">
    <location>
        <begin position="105"/>
        <end position="130"/>
    </location>
</feature>
<proteinExistence type="predicted"/>
<sequence>MGLGAVDGGASPSWGGRLAAEGCTSTGATMSVAHRAAPAAAAGGGHRCCGCGGGHCVNIYVNNNVQGVTNSVLLGSKVVMRDPGARVTSRRRPRRGRRCKVKTNGIGIVSVVLLCVAAAAAATLFLNLFVRQEQGM</sequence>
<dbReference type="EMBL" id="CM016558">
    <property type="protein sequence ID" value="TKW07406.1"/>
    <property type="molecule type" value="Genomic_DNA"/>
</dbReference>
<dbReference type="AlphaFoldDB" id="A0A4V6Y846"/>
<keyword evidence="1" id="KW-1133">Transmembrane helix</keyword>
<keyword evidence="3" id="KW-1185">Reference proteome</keyword>
<gene>
    <name evidence="2" type="ORF">SEVIR_7G304266v2</name>
</gene>
<keyword evidence="1" id="KW-0472">Membrane</keyword>
<name>A0A4V6Y846_SETVI</name>
<dbReference type="Gramene" id="TKW07406">
    <property type="protein sequence ID" value="TKW07406"/>
    <property type="gene ID" value="SEVIR_7G304266v2"/>
</dbReference>
<protein>
    <submittedName>
        <fullName evidence="2">Uncharacterized protein</fullName>
    </submittedName>
</protein>
<organism evidence="2 3">
    <name type="scientific">Setaria viridis</name>
    <name type="common">Green bristlegrass</name>
    <name type="synonym">Setaria italica subsp. viridis</name>
    <dbReference type="NCBI Taxonomy" id="4556"/>
    <lineage>
        <taxon>Eukaryota</taxon>
        <taxon>Viridiplantae</taxon>
        <taxon>Streptophyta</taxon>
        <taxon>Embryophyta</taxon>
        <taxon>Tracheophyta</taxon>
        <taxon>Spermatophyta</taxon>
        <taxon>Magnoliopsida</taxon>
        <taxon>Liliopsida</taxon>
        <taxon>Poales</taxon>
        <taxon>Poaceae</taxon>
        <taxon>PACMAD clade</taxon>
        <taxon>Panicoideae</taxon>
        <taxon>Panicodae</taxon>
        <taxon>Paniceae</taxon>
        <taxon>Cenchrinae</taxon>
        <taxon>Setaria</taxon>
    </lineage>
</organism>
<evidence type="ECO:0000313" key="2">
    <source>
        <dbReference type="EMBL" id="TKW07406.1"/>
    </source>
</evidence>
<reference evidence="2" key="1">
    <citation type="submission" date="2019-03" db="EMBL/GenBank/DDBJ databases">
        <title>WGS assembly of Setaria viridis.</title>
        <authorList>
            <person name="Huang P."/>
            <person name="Jenkins J."/>
            <person name="Grimwood J."/>
            <person name="Barry K."/>
            <person name="Healey A."/>
            <person name="Mamidi S."/>
            <person name="Sreedasyam A."/>
            <person name="Shu S."/>
            <person name="Feldman M."/>
            <person name="Wu J."/>
            <person name="Yu Y."/>
            <person name="Chen C."/>
            <person name="Johnson J."/>
            <person name="Rokhsar D."/>
            <person name="Baxter I."/>
            <person name="Schmutz J."/>
            <person name="Brutnell T."/>
            <person name="Kellogg E."/>
        </authorList>
    </citation>
    <scope>NUCLEOTIDE SEQUENCE [LARGE SCALE GENOMIC DNA]</scope>
</reference>
<dbReference type="OMA" id="TTEVWII"/>
<dbReference type="Proteomes" id="UP000298652">
    <property type="component" value="Chromosome 7"/>
</dbReference>
<evidence type="ECO:0000256" key="1">
    <source>
        <dbReference type="SAM" id="Phobius"/>
    </source>
</evidence>
<keyword evidence="1" id="KW-0812">Transmembrane</keyword>
<evidence type="ECO:0000313" key="3">
    <source>
        <dbReference type="Proteomes" id="UP000298652"/>
    </source>
</evidence>
<accession>A0A4V6Y846</accession>